<dbReference type="InterPro" id="IPR006204">
    <property type="entry name" value="GHMP_kinase_N_dom"/>
</dbReference>
<dbReference type="InterPro" id="IPR020568">
    <property type="entry name" value="Ribosomal_Su5_D2-typ_SF"/>
</dbReference>
<evidence type="ECO:0000313" key="13">
    <source>
        <dbReference type="EMBL" id="KAK9214959.1"/>
    </source>
</evidence>
<dbReference type="Pfam" id="PF00288">
    <property type="entry name" value="GHMP_kinases_N"/>
    <property type="match status" value="1"/>
</dbReference>
<name>A0AAP0MMC4_9ROSI</name>
<keyword evidence="7" id="KW-0418">Kinase</keyword>
<evidence type="ECO:0000256" key="4">
    <source>
        <dbReference type="ARBA" id="ARBA00022516"/>
    </source>
</evidence>
<keyword evidence="8" id="KW-0067">ATP-binding</keyword>
<keyword evidence="4" id="KW-0444">Lipid biosynthesis</keyword>
<evidence type="ECO:0000256" key="9">
    <source>
        <dbReference type="ARBA" id="ARBA00022955"/>
    </source>
</evidence>
<keyword evidence="14" id="KW-1185">Reference proteome</keyword>
<dbReference type="GO" id="GO:0019287">
    <property type="term" value="P:isopentenyl diphosphate biosynthetic process, mevalonate pathway"/>
    <property type="evidence" value="ECO:0007669"/>
    <property type="project" value="TreeGrafter"/>
</dbReference>
<evidence type="ECO:0000256" key="10">
    <source>
        <dbReference type="ARBA" id="ARBA00023098"/>
    </source>
</evidence>
<dbReference type="PANTHER" id="PTHR31814">
    <property type="match status" value="1"/>
</dbReference>
<evidence type="ECO:0000256" key="7">
    <source>
        <dbReference type="ARBA" id="ARBA00022777"/>
    </source>
</evidence>
<dbReference type="EMBL" id="JBCGBO010000003">
    <property type="protein sequence ID" value="KAK9214959.1"/>
    <property type="molecule type" value="Genomic_DNA"/>
</dbReference>
<evidence type="ECO:0000256" key="5">
    <source>
        <dbReference type="ARBA" id="ARBA00022679"/>
    </source>
</evidence>
<dbReference type="AlphaFoldDB" id="A0AAP0MMC4"/>
<evidence type="ECO:0000313" key="14">
    <source>
        <dbReference type="Proteomes" id="UP001428341"/>
    </source>
</evidence>
<comment type="caution">
    <text evidence="13">The sequence shown here is derived from an EMBL/GenBank/DDBJ whole genome shotgun (WGS) entry which is preliminary data.</text>
</comment>
<dbReference type="InterPro" id="IPR035102">
    <property type="entry name" value="Phosphomevalonate_kinase"/>
</dbReference>
<gene>
    <name evidence="13" type="ORF">WN944_006962</name>
</gene>
<dbReference type="SUPFAM" id="SSF54211">
    <property type="entry name" value="Ribosomal protein S5 domain 2-like"/>
    <property type="match status" value="1"/>
</dbReference>
<sequence length="504" mass="54331">MAVVASAPGKVLITGGYLILERPNAGIVLSTNARFYAIVKPLYEQVKPDSWAWGWTDVKLTSPQLLRESMYKLSLKNLTLQAVSLSESRNPFVEYAVQYAVAAAYAIFDKNKKDALHKLLLQGLDITILGCNDFYSYRNQIEARGLPLTPEALAALPPFASITFNADESNGGNCKPEVAKTGLGSSAAMTTAVVAALLHYLGVVNLSSSIDQQHDGDLDMVHMIAQSAHCIAQGKIGSGFDVSSAVYGSQRYVRFSPEVLSSAQVAVKETPLQEVITGILKGKWDHERAMFSLPPLMTLLLGEPGTGGSSTPSMVGAVKKWQKSDPQKSQETWKKLSESNSALETQLNMLSKLAEEHWNAYKQVIESCSKLKSEKWMEQATEPTQEAVVKSLLGARDAMLGIRYHMRLMGEAAGVPIEPESQTQLLNATMDMEGVLLAGVPGAGGFDAVFAVTLGDSGSNVTKAWSSVNVLALLVREDPHGVSLESCDPRTTEITSAVSAVHIE</sequence>
<dbReference type="InterPro" id="IPR014721">
    <property type="entry name" value="Ribsml_uS5_D2-typ_fold_subgr"/>
</dbReference>
<accession>A0AAP0MMC4</accession>
<dbReference type="PIRSF" id="PIRSF017288">
    <property type="entry name" value="PMK_GHMP_euk"/>
    <property type="match status" value="1"/>
</dbReference>
<evidence type="ECO:0000259" key="12">
    <source>
        <dbReference type="Pfam" id="PF00288"/>
    </source>
</evidence>
<comment type="pathway">
    <text evidence="1">Isoprenoid biosynthesis; isopentenyl diphosphate biosynthesis via mevalonate pathway; isopentenyl diphosphate from (R)-mevalonate: step 2/3.</text>
</comment>
<dbReference type="PANTHER" id="PTHR31814:SF2">
    <property type="entry name" value="PHOSPHOMEVALONATE KINASE"/>
    <property type="match status" value="1"/>
</dbReference>
<dbReference type="GO" id="GO:0004631">
    <property type="term" value="F:phosphomevalonate kinase activity"/>
    <property type="evidence" value="ECO:0007669"/>
    <property type="project" value="UniProtKB-EC"/>
</dbReference>
<reference evidence="13 14" key="1">
    <citation type="submission" date="2024-05" db="EMBL/GenBank/DDBJ databases">
        <title>Haplotype-resolved chromosome-level genome assembly of Huyou (Citrus changshanensis).</title>
        <authorList>
            <person name="Miao C."/>
            <person name="Chen W."/>
            <person name="Wu Y."/>
            <person name="Wang L."/>
            <person name="Zhao S."/>
            <person name="Grierson D."/>
            <person name="Xu C."/>
            <person name="Chen K."/>
        </authorList>
    </citation>
    <scope>NUCLEOTIDE SEQUENCE [LARGE SCALE GENOMIC DNA]</scope>
    <source>
        <strain evidence="13">01-14</strain>
        <tissue evidence="13">Leaf</tissue>
    </source>
</reference>
<evidence type="ECO:0000256" key="1">
    <source>
        <dbReference type="ARBA" id="ARBA00005017"/>
    </source>
</evidence>
<protein>
    <recommendedName>
        <fullName evidence="3">phosphomevalonate kinase</fullName>
        <ecNumber evidence="3">2.7.4.2</ecNumber>
    </recommendedName>
</protein>
<feature type="domain" description="GHMP kinase N-terminal" evidence="12">
    <location>
        <begin position="180"/>
        <end position="248"/>
    </location>
</feature>
<evidence type="ECO:0000256" key="3">
    <source>
        <dbReference type="ARBA" id="ARBA00012958"/>
    </source>
</evidence>
<evidence type="ECO:0000256" key="11">
    <source>
        <dbReference type="ARBA" id="ARBA00023221"/>
    </source>
</evidence>
<keyword evidence="11" id="KW-0753">Steroid metabolism</keyword>
<dbReference type="GO" id="GO:0006694">
    <property type="term" value="P:steroid biosynthetic process"/>
    <property type="evidence" value="ECO:0007669"/>
    <property type="project" value="UniProtKB-KW"/>
</dbReference>
<dbReference type="Proteomes" id="UP001428341">
    <property type="component" value="Unassembled WGS sequence"/>
</dbReference>
<keyword evidence="9" id="KW-0752">Steroid biosynthesis</keyword>
<evidence type="ECO:0000256" key="2">
    <source>
        <dbReference type="ARBA" id="ARBA00006495"/>
    </source>
</evidence>
<proteinExistence type="inferred from homology"/>
<dbReference type="FunFam" id="3.30.230.10:FF:000069">
    <property type="entry name" value="Probable phosphomevalonate kinase"/>
    <property type="match status" value="1"/>
</dbReference>
<dbReference type="GO" id="GO:0005524">
    <property type="term" value="F:ATP binding"/>
    <property type="evidence" value="ECO:0007669"/>
    <property type="project" value="UniProtKB-KW"/>
</dbReference>
<dbReference type="NCBIfam" id="TIGR01219">
    <property type="entry name" value="Pmev_kin_ERG8"/>
    <property type="match status" value="1"/>
</dbReference>
<keyword evidence="6" id="KW-0547">Nucleotide-binding</keyword>
<evidence type="ECO:0000256" key="6">
    <source>
        <dbReference type="ARBA" id="ARBA00022741"/>
    </source>
</evidence>
<dbReference type="GO" id="GO:0010142">
    <property type="term" value="P:farnesyl diphosphate biosynthetic process, mevalonate pathway"/>
    <property type="evidence" value="ECO:0007669"/>
    <property type="project" value="TreeGrafter"/>
</dbReference>
<organism evidence="13 14">
    <name type="scientific">Citrus x changshan-huyou</name>
    <dbReference type="NCBI Taxonomy" id="2935761"/>
    <lineage>
        <taxon>Eukaryota</taxon>
        <taxon>Viridiplantae</taxon>
        <taxon>Streptophyta</taxon>
        <taxon>Embryophyta</taxon>
        <taxon>Tracheophyta</taxon>
        <taxon>Spermatophyta</taxon>
        <taxon>Magnoliopsida</taxon>
        <taxon>eudicotyledons</taxon>
        <taxon>Gunneridae</taxon>
        <taxon>Pentapetalae</taxon>
        <taxon>rosids</taxon>
        <taxon>malvids</taxon>
        <taxon>Sapindales</taxon>
        <taxon>Rutaceae</taxon>
        <taxon>Aurantioideae</taxon>
        <taxon>Citrus</taxon>
    </lineage>
</organism>
<dbReference type="EC" id="2.7.4.2" evidence="3"/>
<keyword evidence="5" id="KW-0808">Transferase</keyword>
<keyword evidence="10" id="KW-0443">Lipid metabolism</keyword>
<dbReference type="GO" id="GO:0005777">
    <property type="term" value="C:peroxisome"/>
    <property type="evidence" value="ECO:0007669"/>
    <property type="project" value="TreeGrafter"/>
</dbReference>
<dbReference type="InterPro" id="IPR016005">
    <property type="entry name" value="Erg8"/>
</dbReference>
<dbReference type="Gene3D" id="3.30.230.10">
    <property type="match status" value="1"/>
</dbReference>
<comment type="similarity">
    <text evidence="2">Belongs to the GHMP kinase family. Mevalonate kinase subfamily.</text>
</comment>
<evidence type="ECO:0000256" key="8">
    <source>
        <dbReference type="ARBA" id="ARBA00022840"/>
    </source>
</evidence>